<evidence type="ECO:0000256" key="9">
    <source>
        <dbReference type="ARBA" id="ARBA00023125"/>
    </source>
</evidence>
<evidence type="ECO:0000256" key="8">
    <source>
        <dbReference type="ARBA" id="ARBA00023015"/>
    </source>
</evidence>
<sequence>MRMEALADRLDACQEKLLDLYEKDSDKLEDQILHWHYVRLEHAMLFKARQAGLTHVGHQVVPTLSVTKGKAHQAIEVHLSLQGLQNSAYAQEPWTLQNTSLEMWNAHPQRCWKKKGRTITVKFDCEDLKAVEYVSWGCIYVQSTEDEQWYKVQGHVSYHGLYYEFQGQKQYYVTFGHEARKYGDTNTWEVHVGSTVIYEPCASVSSTQDTVREVPTVETVGRLPDATKSTATATCVGPAQTSSSVQTPPCKRQRLHRDGLQQQPDSTERDICRQRRDSADQWVNRDSDCTQQARDICNSHGAPIIHLKGEPNKLKCFRYRLQQSVPNLFLKASSTWHWACGGDTTKCAFVTLWYVDTDQRTQFLSRVNIPKGIQATAGYMSMCI</sequence>
<dbReference type="InterPro" id="IPR012677">
    <property type="entry name" value="Nucleotide-bd_a/b_plait_sf"/>
</dbReference>
<dbReference type="InterPro" id="IPR036050">
    <property type="entry name" value="Regulatory_protein_E2_N"/>
</dbReference>
<dbReference type="GO" id="GO:0003700">
    <property type="term" value="F:DNA-binding transcription factor activity"/>
    <property type="evidence" value="ECO:0007669"/>
    <property type="project" value="UniProtKB-UniRule"/>
</dbReference>
<evidence type="ECO:0000256" key="11">
    <source>
        <dbReference type="ARBA" id="ARBA00023163"/>
    </source>
</evidence>
<comment type="subcellular location">
    <subcellularLocation>
        <location evidence="1 12">Host nucleus</location>
    </subcellularLocation>
</comment>
<comment type="PTM">
    <text evidence="12">Sumoylation plays a regulatory role in E2 transcriptional activity.</text>
</comment>
<evidence type="ECO:0000256" key="12">
    <source>
        <dbReference type="HAMAP-Rule" id="MF_04001"/>
    </source>
</evidence>
<evidence type="ECO:0000259" key="14">
    <source>
        <dbReference type="Pfam" id="PF00508"/>
    </source>
</evidence>
<dbReference type="Pfam" id="PF00508">
    <property type="entry name" value="PPV_E2_N"/>
    <property type="match status" value="1"/>
</dbReference>
<comment type="function">
    <text evidence="12">Plays a role in the initiation of viral DNA replication. A dimer of E2 interacts with a dimer of E1 in order to improve specificity of E1 DNA binding activity. Once the complex recognizes and binds DNA at specific sites, the E2 dimer is removed from DNA. E2 also regulates viral transcription through binding to the E2RE response element (5'-ACCNNNNNNGGT-3') present in multiple copies in the regulatory regions of the viral genome. Activates or represses transcription depending on E2RE's position with regards to proximal promoter elements including the TATA-box. Repression occurs by sterically hindering the assembly of the transcription initiation complex.</text>
</comment>
<dbReference type="Gene3D" id="1.10.287.30">
    <property type="entry name" value="E2 (early) protein, N terminal domain, subdomain 1"/>
    <property type="match status" value="1"/>
</dbReference>
<dbReference type="GO" id="GO:0003677">
    <property type="term" value="F:DNA binding"/>
    <property type="evidence" value="ECO:0007669"/>
    <property type="project" value="UniProtKB-UniRule"/>
</dbReference>
<dbReference type="InterPro" id="IPR001866">
    <property type="entry name" value="PPV_E2_N"/>
</dbReference>
<feature type="cross-link" description="Glycyl lysine isopeptide (Lys-Gly) (interchain with G-Cter in SUMO)" evidence="12">
    <location>
        <position position="308"/>
    </location>
</feature>
<accession>Q82000</accession>
<evidence type="ECO:0000313" key="17">
    <source>
        <dbReference type="Proteomes" id="UP000247192"/>
    </source>
</evidence>
<evidence type="ECO:0000256" key="6">
    <source>
        <dbReference type="ARBA" id="ARBA00022562"/>
    </source>
</evidence>
<evidence type="ECO:0000256" key="13">
    <source>
        <dbReference type="SAM" id="MobiDB-lite"/>
    </source>
</evidence>
<keyword evidence="10 12" id="KW-0010">Activator</keyword>
<dbReference type="InterPro" id="IPR035975">
    <property type="entry name" value="E2/EBNA1_C_sf"/>
</dbReference>
<feature type="region of interest" description="Disordered" evidence="13">
    <location>
        <begin position="235"/>
        <end position="270"/>
    </location>
</feature>
<gene>
    <name evidence="12 16" type="primary">E2</name>
</gene>
<keyword evidence="9 12" id="KW-0238">DNA-binding</keyword>
<dbReference type="GO" id="GO:0006275">
    <property type="term" value="P:regulation of DNA replication"/>
    <property type="evidence" value="ECO:0007669"/>
    <property type="project" value="UniProtKB-UniRule"/>
</dbReference>
<protein>
    <recommendedName>
        <fullName evidence="12">Regulatory protein E2</fullName>
    </recommendedName>
</protein>
<feature type="domain" description="Papillomavirus E2 C-terminal" evidence="15">
    <location>
        <begin position="303"/>
        <end position="379"/>
    </location>
</feature>
<dbReference type="InterPro" id="IPR042503">
    <property type="entry name" value="Regulatory_protein_E2_N_1"/>
</dbReference>
<dbReference type="Gene3D" id="2.170.200.10">
    <property type="entry name" value="Papillomavirus E2 early protein domain"/>
    <property type="match status" value="1"/>
</dbReference>
<evidence type="ECO:0000256" key="2">
    <source>
        <dbReference type="ARBA" id="ARBA00007794"/>
    </source>
</evidence>
<feature type="region of interest" description="DNA-binding domain" evidence="12">
    <location>
        <begin position="301"/>
        <end position="384"/>
    </location>
</feature>
<dbReference type="HAMAP" id="MF_04001">
    <property type="entry name" value="PPV_E2"/>
    <property type="match status" value="1"/>
</dbReference>
<comment type="PTM">
    <text evidence="12">Phosphorylated.</text>
</comment>
<dbReference type="Gene3D" id="3.30.70.330">
    <property type="match status" value="1"/>
</dbReference>
<comment type="caution">
    <text evidence="12">Lacks conserved residue(s) required for the propagation of feature annotation.</text>
</comment>
<comment type="subunit">
    <text evidence="12">Binds DNA as homodimer. Interacts with protein E1; this interaction greatly increases E1 DNA-binding activity. Interacts with protein L1; this interaction enhances E2-dependent replication and transcription activation. Interacts with protein L2; this interaction inhibits E2 transcriptional activity but not DNA replication function E2. Interacts with protein E7; this interaction inhibits E7 oncogenic activity. Interacts with host TAF1; this interaction modulates E2-dependent transcriptional regulation. Interacts with host BRD4; this interaction mediates E2 transcriptional activation function. Additionally, the interaction with host BRD4 on mitotic chromosomes mediates tethering of the viral genome. Interacts with host TOPBP1; this interaction is required for optimal viral DNA replication.</text>
</comment>
<dbReference type="InterPro" id="IPR042504">
    <property type="entry name" value="Regulatory_protein_E2_N_2"/>
</dbReference>
<evidence type="ECO:0000256" key="3">
    <source>
        <dbReference type="ARBA" id="ARBA00022491"/>
    </source>
</evidence>
<evidence type="ECO:0000256" key="1">
    <source>
        <dbReference type="ARBA" id="ARBA00004147"/>
    </source>
</evidence>
<keyword evidence="4 12" id="KW-0244">Early protein</keyword>
<dbReference type="GO" id="GO:0000166">
    <property type="term" value="F:nucleotide binding"/>
    <property type="evidence" value="ECO:0007669"/>
    <property type="project" value="UniProtKB-UniRule"/>
</dbReference>
<evidence type="ECO:0000256" key="7">
    <source>
        <dbReference type="ARBA" id="ARBA00022705"/>
    </source>
</evidence>
<comment type="similarity">
    <text evidence="12">Belongs to the papillomaviridae E2 protein family.</text>
</comment>
<dbReference type="EMBL" id="X94164">
    <property type="protein sequence ID" value="CAA63876.1"/>
    <property type="molecule type" value="Genomic_DNA"/>
</dbReference>
<comment type="similarity">
    <text evidence="2">Belongs to the papillomaviridae E8^E2C protein family.</text>
</comment>
<organism evidence="16 17">
    <name type="scientific">Human papillomavirus 72</name>
    <dbReference type="NCBI Taxonomy" id="333770"/>
    <lineage>
        <taxon>Viruses</taxon>
        <taxon>Monodnaviria</taxon>
        <taxon>Shotokuvirae</taxon>
        <taxon>Cossaviricota</taxon>
        <taxon>Papovaviricetes</taxon>
        <taxon>Zurhausenvirales</taxon>
        <taxon>Papillomaviridae</taxon>
        <taxon>Firstpapillomavirinae</taxon>
        <taxon>Alphapapillomavirus</taxon>
        <taxon>Alphapapillomavirus 3</taxon>
    </lineage>
</organism>
<keyword evidence="11 12" id="KW-0804">Transcription</keyword>
<dbReference type="GO" id="GO:0006351">
    <property type="term" value="P:DNA-templated transcription"/>
    <property type="evidence" value="ECO:0007669"/>
    <property type="project" value="UniProtKB-UniRule"/>
</dbReference>
<dbReference type="Proteomes" id="UP000247192">
    <property type="component" value="Genome"/>
</dbReference>
<proteinExistence type="inferred from homology"/>
<keyword evidence="5 12" id="KW-0597">Phosphoprotein</keyword>
<evidence type="ECO:0000256" key="4">
    <source>
        <dbReference type="ARBA" id="ARBA00022518"/>
    </source>
</evidence>
<keyword evidence="12" id="KW-1017">Isopeptide bond</keyword>
<dbReference type="SUPFAM" id="SSF54957">
    <property type="entry name" value="Viral DNA-binding domain"/>
    <property type="match status" value="1"/>
</dbReference>
<dbReference type="GO" id="GO:0006260">
    <property type="term" value="P:DNA replication"/>
    <property type="evidence" value="ECO:0007669"/>
    <property type="project" value="UniProtKB-KW"/>
</dbReference>
<reference evidence="16 17" key="1">
    <citation type="journal article" date="1996" name="Int. J. Cancer">
        <title>Novel HPV types present in oral papillomatous lesions from patients with HIV infection.</title>
        <authorList>
            <person name="Voelter C."/>
            <person name="He Y."/>
            <person name="Delius H."/>
            <person name="Roy-Burman A."/>
            <person name="Greenspan J.S."/>
            <person name="Greenspan D."/>
            <person name="de Villiers E.M."/>
        </authorList>
    </citation>
    <scope>NUCLEOTIDE SEQUENCE [LARGE SCALE GENOMIC DNA]</scope>
</reference>
<name>Q82000_HPV72</name>
<evidence type="ECO:0000259" key="15">
    <source>
        <dbReference type="Pfam" id="PF00511"/>
    </source>
</evidence>
<keyword evidence="12" id="KW-0832">Ubl conjugation</keyword>
<keyword evidence="8 12" id="KW-0805">Transcription regulation</keyword>
<dbReference type="SUPFAM" id="SSF51332">
    <property type="entry name" value="E2 regulatory, transactivation domain"/>
    <property type="match status" value="1"/>
</dbReference>
<feature type="domain" description="Papillomavirus E2 N-terminal" evidence="14">
    <location>
        <begin position="3"/>
        <end position="200"/>
    </location>
</feature>
<evidence type="ECO:0000313" key="16">
    <source>
        <dbReference type="EMBL" id="CAA63876.1"/>
    </source>
</evidence>
<evidence type="ECO:0000256" key="10">
    <source>
        <dbReference type="ARBA" id="ARBA00023159"/>
    </source>
</evidence>
<dbReference type="InterPro" id="IPR000427">
    <property type="entry name" value="Papillomavirus_E2_C"/>
</dbReference>
<dbReference type="InterPro" id="IPR033668">
    <property type="entry name" value="Reg_prot_E2"/>
</dbReference>
<organismHost>
    <name type="scientific">Homo sapiens</name>
    <name type="common">Human</name>
    <dbReference type="NCBI Taxonomy" id="9606"/>
</organismHost>
<dbReference type="GO" id="GO:0042025">
    <property type="term" value="C:host cell nucleus"/>
    <property type="evidence" value="ECO:0007669"/>
    <property type="project" value="UniProtKB-SubCell"/>
</dbReference>
<feature type="compositionally biased region" description="Polar residues" evidence="13">
    <location>
        <begin position="235"/>
        <end position="247"/>
    </location>
</feature>
<keyword evidence="3 12" id="KW-0678">Repressor</keyword>
<dbReference type="Pfam" id="PF00511">
    <property type="entry name" value="PPV_E2_C"/>
    <property type="match status" value="1"/>
</dbReference>
<dbReference type="GO" id="GO:0039693">
    <property type="term" value="P:viral DNA genome replication"/>
    <property type="evidence" value="ECO:0007669"/>
    <property type="project" value="UniProtKB-UniRule"/>
</dbReference>
<keyword evidence="6 12" id="KW-1048">Host nucleus</keyword>
<evidence type="ECO:0000256" key="5">
    <source>
        <dbReference type="ARBA" id="ARBA00022553"/>
    </source>
</evidence>
<keyword evidence="7 12" id="KW-0235">DNA replication</keyword>